<feature type="domain" description="AAA+ ATPase" evidence="5">
    <location>
        <begin position="55"/>
        <end position="205"/>
    </location>
</feature>
<dbReference type="STRING" id="234267.Acid_4262"/>
<dbReference type="InterPro" id="IPR003959">
    <property type="entry name" value="ATPase_AAA_core"/>
</dbReference>
<dbReference type="eggNOG" id="COG0542">
    <property type="taxonomic scope" value="Bacteria"/>
</dbReference>
<dbReference type="CDD" id="cd19499">
    <property type="entry name" value="RecA-like_ClpB_Hsp104-like"/>
    <property type="match status" value="1"/>
</dbReference>
<feature type="region of interest" description="Disordered" evidence="4">
    <location>
        <begin position="1"/>
        <end position="20"/>
    </location>
</feature>
<evidence type="ECO:0000259" key="6">
    <source>
        <dbReference type="SMART" id="SM01086"/>
    </source>
</evidence>
<dbReference type="Gene3D" id="3.40.50.300">
    <property type="entry name" value="P-loop containing nucleotide triphosphate hydrolases"/>
    <property type="match status" value="1"/>
</dbReference>
<evidence type="ECO:0000256" key="3">
    <source>
        <dbReference type="ARBA" id="ARBA00023186"/>
    </source>
</evidence>
<gene>
    <name evidence="7" type="ordered locus">Acid_4262</name>
</gene>
<name>Q01YP1_SOLUE</name>
<evidence type="ECO:0000313" key="7">
    <source>
        <dbReference type="EMBL" id="ABJ85224.1"/>
    </source>
</evidence>
<dbReference type="InParanoid" id="Q01YP1"/>
<dbReference type="InterPro" id="IPR050130">
    <property type="entry name" value="ClpA_ClpB"/>
</dbReference>
<dbReference type="GO" id="GO:0005737">
    <property type="term" value="C:cytoplasm"/>
    <property type="evidence" value="ECO:0007669"/>
    <property type="project" value="TreeGrafter"/>
</dbReference>
<feature type="compositionally biased region" description="Polar residues" evidence="4">
    <location>
        <begin position="1"/>
        <end position="14"/>
    </location>
</feature>
<keyword evidence="3" id="KW-0143">Chaperone</keyword>
<keyword evidence="1" id="KW-0547">Nucleotide-binding</keyword>
<dbReference type="GO" id="GO:0034605">
    <property type="term" value="P:cellular response to heat"/>
    <property type="evidence" value="ECO:0007669"/>
    <property type="project" value="TreeGrafter"/>
</dbReference>
<dbReference type="PRINTS" id="PR00300">
    <property type="entry name" value="CLPPROTEASEA"/>
</dbReference>
<dbReference type="SUPFAM" id="SSF52540">
    <property type="entry name" value="P-loop containing nucleoside triphosphate hydrolases"/>
    <property type="match status" value="1"/>
</dbReference>
<dbReference type="EMBL" id="CP000473">
    <property type="protein sequence ID" value="ABJ85224.1"/>
    <property type="molecule type" value="Genomic_DNA"/>
</dbReference>
<organism evidence="7">
    <name type="scientific">Solibacter usitatus (strain Ellin6076)</name>
    <dbReference type="NCBI Taxonomy" id="234267"/>
    <lineage>
        <taxon>Bacteria</taxon>
        <taxon>Pseudomonadati</taxon>
        <taxon>Acidobacteriota</taxon>
        <taxon>Terriglobia</taxon>
        <taxon>Bryobacterales</taxon>
        <taxon>Solibacteraceae</taxon>
        <taxon>Candidatus Solibacter</taxon>
    </lineage>
</organism>
<sequence>MVRTKQLLNPTQTGRESERLESDLRKRVIGQDEAIQQVLRIYQTHLAGLSSAGRPVGTLLFLGPTGSGKTRLVEAVAESLVGDARAVIKINCAEFQHSHEIAKLIGSPPGYLGHRETHAVLRQETLNQYHTEKVKLSFVLFDEIEKASDTLWNLLLGILDKATLTTGDNNKVDFSQALIFMTGNLGAAEMNSILSPTLGFAVLPSQEHQAQGVVDGELAQKLSRAAVEAARRKFTPEFMNRIDRTVVFRPLGIVQLRKILALELNDVQRRIFNAPNSIPFVVTVTEPARDYLLEQGTDMKYGARHLKRAVDRNIVQPISNLIATGQIRSGDLIRVDYDTAQSSLTFLKEWEDMPAVVMADLVDTSTLPLPASRRAGTAADFNSIANVRIMKR</sequence>
<dbReference type="GO" id="GO:0005524">
    <property type="term" value="F:ATP binding"/>
    <property type="evidence" value="ECO:0007669"/>
    <property type="project" value="UniProtKB-KW"/>
</dbReference>
<feature type="domain" description="Clp ATPase C-terminal" evidence="6">
    <location>
        <begin position="251"/>
        <end position="346"/>
    </location>
</feature>
<dbReference type="GO" id="GO:0016887">
    <property type="term" value="F:ATP hydrolysis activity"/>
    <property type="evidence" value="ECO:0007669"/>
    <property type="project" value="InterPro"/>
</dbReference>
<dbReference type="OrthoDB" id="106786at2"/>
<dbReference type="Gene3D" id="1.10.8.60">
    <property type="match status" value="1"/>
</dbReference>
<dbReference type="InterPro" id="IPR027417">
    <property type="entry name" value="P-loop_NTPase"/>
</dbReference>
<keyword evidence="2" id="KW-0067">ATP-binding</keyword>
<dbReference type="AlphaFoldDB" id="Q01YP1"/>
<dbReference type="SMART" id="SM00382">
    <property type="entry name" value="AAA"/>
    <property type="match status" value="1"/>
</dbReference>
<dbReference type="InterPro" id="IPR001270">
    <property type="entry name" value="ClpA/B"/>
</dbReference>
<dbReference type="Pfam" id="PF07724">
    <property type="entry name" value="AAA_2"/>
    <property type="match status" value="1"/>
</dbReference>
<evidence type="ECO:0000256" key="1">
    <source>
        <dbReference type="ARBA" id="ARBA00022741"/>
    </source>
</evidence>
<evidence type="ECO:0000259" key="5">
    <source>
        <dbReference type="SMART" id="SM00382"/>
    </source>
</evidence>
<dbReference type="Pfam" id="PF10431">
    <property type="entry name" value="ClpB_D2-small"/>
    <property type="match status" value="1"/>
</dbReference>
<dbReference type="InterPro" id="IPR019489">
    <property type="entry name" value="Clp_ATPase_C"/>
</dbReference>
<evidence type="ECO:0000256" key="2">
    <source>
        <dbReference type="ARBA" id="ARBA00022840"/>
    </source>
</evidence>
<evidence type="ECO:0000256" key="4">
    <source>
        <dbReference type="SAM" id="MobiDB-lite"/>
    </source>
</evidence>
<accession>Q01YP1</accession>
<dbReference type="SMART" id="SM01086">
    <property type="entry name" value="ClpB_D2-small"/>
    <property type="match status" value="1"/>
</dbReference>
<dbReference type="PANTHER" id="PTHR11638:SF18">
    <property type="entry name" value="HEAT SHOCK PROTEIN 104"/>
    <property type="match status" value="1"/>
</dbReference>
<protein>
    <submittedName>
        <fullName evidence="7">ATPase AAA-2 domain protein</fullName>
    </submittedName>
</protein>
<proteinExistence type="predicted"/>
<dbReference type="HOGENOM" id="CLU_005070_9_1_0"/>
<reference evidence="7" key="1">
    <citation type="submission" date="2006-10" db="EMBL/GenBank/DDBJ databases">
        <title>Complete sequence of Solibacter usitatus Ellin6076.</title>
        <authorList>
            <consortium name="US DOE Joint Genome Institute"/>
            <person name="Copeland A."/>
            <person name="Lucas S."/>
            <person name="Lapidus A."/>
            <person name="Barry K."/>
            <person name="Detter J.C."/>
            <person name="Glavina del Rio T."/>
            <person name="Hammon N."/>
            <person name="Israni S."/>
            <person name="Dalin E."/>
            <person name="Tice H."/>
            <person name="Pitluck S."/>
            <person name="Thompson L.S."/>
            <person name="Brettin T."/>
            <person name="Bruce D."/>
            <person name="Han C."/>
            <person name="Tapia R."/>
            <person name="Gilna P."/>
            <person name="Schmutz J."/>
            <person name="Larimer F."/>
            <person name="Land M."/>
            <person name="Hauser L."/>
            <person name="Kyrpides N."/>
            <person name="Mikhailova N."/>
            <person name="Janssen P.H."/>
            <person name="Kuske C.R."/>
            <person name="Richardson P."/>
        </authorList>
    </citation>
    <scope>NUCLEOTIDE SEQUENCE</scope>
    <source>
        <strain evidence="7">Ellin6076</strain>
    </source>
</reference>
<dbReference type="PANTHER" id="PTHR11638">
    <property type="entry name" value="ATP-DEPENDENT CLP PROTEASE"/>
    <property type="match status" value="1"/>
</dbReference>
<dbReference type="KEGG" id="sus:Acid_4262"/>
<dbReference type="InterPro" id="IPR003593">
    <property type="entry name" value="AAA+_ATPase"/>
</dbReference>